<dbReference type="Proteomes" id="UP001432027">
    <property type="component" value="Unassembled WGS sequence"/>
</dbReference>
<protein>
    <recommendedName>
        <fullName evidence="2">F-box domain-containing protein</fullName>
    </recommendedName>
</protein>
<feature type="region of interest" description="Disordered" evidence="1">
    <location>
        <begin position="140"/>
        <end position="160"/>
    </location>
</feature>
<feature type="compositionally biased region" description="Low complexity" evidence="1">
    <location>
        <begin position="9"/>
        <end position="28"/>
    </location>
</feature>
<dbReference type="AlphaFoldDB" id="A0AAV5TQF9"/>
<comment type="caution">
    <text evidence="3">The sequence shown here is derived from an EMBL/GenBank/DDBJ whole genome shotgun (WGS) entry which is preliminary data.</text>
</comment>
<dbReference type="EMBL" id="BTSX01000004">
    <property type="protein sequence ID" value="GMS96258.1"/>
    <property type="molecule type" value="Genomic_DNA"/>
</dbReference>
<feature type="region of interest" description="Disordered" evidence="1">
    <location>
        <begin position="1"/>
        <end position="49"/>
    </location>
</feature>
<sequence>MPLRVLQTPPSSEGGMSMASSASTMTTPLLKTPSMSSITPSTAKTRSTPQFISRVANSMLFELNKSHIKARIKLGLLPKGMTPSPNTPLLTVEDQEDETMRETPRGTSGGPSSLASSRRSSKVTLKAVDLHDYISSVLVSSPSSPSLHIKHSGKHSSSTPNLHSLLAASAAFTTATRLAKGVAALPMPMTKLPSKAILAILKQLEGDDVYRMAMTCSEIRTIAIDNENELSHRKVRSREVQIGVDRNRADRLIFCILRVPRSMRDGLPRESGSLDALLPHLVMVEAKITFSSDVCVGALRPVLRRLYDDRRLSPTVFHFTGGANTKGNKLCGADLRQFTTESFILFCAHFKPVLREVQLATTRHFRLSPRLLSLVSVVEEFGCVYERPALRVQMQHLDRIIQVWRSDGDAHSCTLHMRRPLADADELEEELCNVAVETEERNGEVMVSSLIVPHGELHQVELNFVFH</sequence>
<reference evidence="3" key="1">
    <citation type="submission" date="2023-10" db="EMBL/GenBank/DDBJ databases">
        <title>Genome assembly of Pristionchus species.</title>
        <authorList>
            <person name="Yoshida K."/>
            <person name="Sommer R.J."/>
        </authorList>
    </citation>
    <scope>NUCLEOTIDE SEQUENCE</scope>
    <source>
        <strain evidence="3">RS0144</strain>
    </source>
</reference>
<feature type="region of interest" description="Disordered" evidence="1">
    <location>
        <begin position="79"/>
        <end position="120"/>
    </location>
</feature>
<dbReference type="InterPro" id="IPR001810">
    <property type="entry name" value="F-box_dom"/>
</dbReference>
<dbReference type="PROSITE" id="PS50181">
    <property type="entry name" value="FBOX"/>
    <property type="match status" value="1"/>
</dbReference>
<evidence type="ECO:0000256" key="1">
    <source>
        <dbReference type="SAM" id="MobiDB-lite"/>
    </source>
</evidence>
<proteinExistence type="predicted"/>
<evidence type="ECO:0000313" key="4">
    <source>
        <dbReference type="Proteomes" id="UP001432027"/>
    </source>
</evidence>
<name>A0AAV5TQF9_9BILA</name>
<feature type="compositionally biased region" description="Polar residues" evidence="1">
    <location>
        <begin position="33"/>
        <end position="49"/>
    </location>
</feature>
<keyword evidence="4" id="KW-1185">Reference proteome</keyword>
<gene>
    <name evidence="3" type="ORF">PENTCL1PPCAC_18433</name>
</gene>
<evidence type="ECO:0000259" key="2">
    <source>
        <dbReference type="PROSITE" id="PS50181"/>
    </source>
</evidence>
<feature type="domain" description="F-box" evidence="2">
    <location>
        <begin position="186"/>
        <end position="235"/>
    </location>
</feature>
<evidence type="ECO:0000313" key="3">
    <source>
        <dbReference type="EMBL" id="GMS96258.1"/>
    </source>
</evidence>
<organism evidence="3 4">
    <name type="scientific">Pristionchus entomophagus</name>
    <dbReference type="NCBI Taxonomy" id="358040"/>
    <lineage>
        <taxon>Eukaryota</taxon>
        <taxon>Metazoa</taxon>
        <taxon>Ecdysozoa</taxon>
        <taxon>Nematoda</taxon>
        <taxon>Chromadorea</taxon>
        <taxon>Rhabditida</taxon>
        <taxon>Rhabditina</taxon>
        <taxon>Diplogasteromorpha</taxon>
        <taxon>Diplogasteroidea</taxon>
        <taxon>Neodiplogasteridae</taxon>
        <taxon>Pristionchus</taxon>
    </lineage>
</organism>
<accession>A0AAV5TQF9</accession>